<keyword evidence="2 10" id="KW-0813">Transport</keyword>
<evidence type="ECO:0000256" key="2">
    <source>
        <dbReference type="ARBA" id="ARBA00022448"/>
    </source>
</evidence>
<organism evidence="15 16">
    <name type="scientific">Brevundimonas subvibrioides</name>
    <dbReference type="NCBI Taxonomy" id="74313"/>
    <lineage>
        <taxon>Bacteria</taxon>
        <taxon>Pseudomonadati</taxon>
        <taxon>Pseudomonadota</taxon>
        <taxon>Alphaproteobacteria</taxon>
        <taxon>Caulobacterales</taxon>
        <taxon>Caulobacteraceae</taxon>
        <taxon>Brevundimonas</taxon>
    </lineage>
</organism>
<dbReference type="Gene3D" id="2.40.170.20">
    <property type="entry name" value="TonB-dependent receptor, beta-barrel domain"/>
    <property type="match status" value="1"/>
</dbReference>
<dbReference type="AlphaFoldDB" id="A0A258HJ14"/>
<dbReference type="Pfam" id="PF07715">
    <property type="entry name" value="Plug"/>
    <property type="match status" value="1"/>
</dbReference>
<comment type="subcellular location">
    <subcellularLocation>
        <location evidence="1 10">Cell outer membrane</location>
        <topology evidence="1 10">Multi-pass membrane protein</topology>
    </subcellularLocation>
</comment>
<comment type="similarity">
    <text evidence="10 11">Belongs to the TonB-dependent receptor family.</text>
</comment>
<gene>
    <name evidence="15" type="ORF">B7Y86_10140</name>
</gene>
<keyword evidence="6" id="KW-0406">Ion transport</keyword>
<accession>A0A258HJ14</accession>
<dbReference type="GO" id="GO:0009279">
    <property type="term" value="C:cell outer membrane"/>
    <property type="evidence" value="ECO:0007669"/>
    <property type="project" value="UniProtKB-SubCell"/>
</dbReference>
<sequence>MRNELIISAATAALLLAADAASAQRATSVTDPSLLDDVVVTANRSAQSAARVGQSVTVLTTEDIRTSQAVGVADLLVRTPGVTLSRNGGIGSPTSLRIRGAETDQTVAVIDGVKLNDPSGTGGGYNFGNLLVGDIARIEVLRGAQSTLWGSQAIGGVVNIVTAGPTRPFQAGIDAEVGSRGTTYLRGNIGGATERATWRLAASHYETEGFSAFARGRETDGYENFGLSGRANVRILEGVSLDLRAVYSDGTLDGDGFPAPLFAFGDTRETSSTKELVTYTGLNLDLFDGRLSNRVAYAYTRTDRALFNPDQAATNVTFAAEGLNRRYEYQGVLDIREGWTATFGAEHEDSAFSSASPSSFTPNPVPATAEVGLDGAYAQLQAEVVDGLTLTGGVRRDEHDTFGGKTLGQAAGAWSLNDGSTVVRASFGQGFKAPSLYQLYSDYGNTALQPEEADGWDAGMEQRLLDGALILSATWFARETTNQIDFVSCSGTVTPAAAPLCFRKGVRRFGYYNNVALTEADGFELAADYEIGSFRVNANYTRTNTENRTSGANLGRELARRPRDAANLTLGYVWPFGLSTSVAVQHAGDSFDNVSNAARLKGYTLVDLRASYPINETLEVYGRVENVGDEVYETTRNYGVAGRGTFVGVRARF</sequence>
<dbReference type="PROSITE" id="PS52016">
    <property type="entry name" value="TONB_DEPENDENT_REC_3"/>
    <property type="match status" value="1"/>
</dbReference>
<evidence type="ECO:0000256" key="5">
    <source>
        <dbReference type="ARBA" id="ARBA00022729"/>
    </source>
</evidence>
<protein>
    <submittedName>
        <fullName evidence="15">TonB-dependent receptor</fullName>
    </submittedName>
</protein>
<dbReference type="Proteomes" id="UP000216147">
    <property type="component" value="Unassembled WGS sequence"/>
</dbReference>
<keyword evidence="5 12" id="KW-0732">Signal</keyword>
<dbReference type="SUPFAM" id="SSF56935">
    <property type="entry name" value="Porins"/>
    <property type="match status" value="1"/>
</dbReference>
<evidence type="ECO:0000256" key="6">
    <source>
        <dbReference type="ARBA" id="ARBA00023065"/>
    </source>
</evidence>
<dbReference type="InterPro" id="IPR012910">
    <property type="entry name" value="Plug_dom"/>
</dbReference>
<reference evidence="15 16" key="1">
    <citation type="submission" date="2017-03" db="EMBL/GenBank/DDBJ databases">
        <title>Lifting the veil on microbial sulfur biogeochemistry in mining wastewaters.</title>
        <authorList>
            <person name="Kantor R.S."/>
            <person name="Colenbrander Nelson T."/>
            <person name="Marshall S."/>
            <person name="Bennett D."/>
            <person name="Apte S."/>
            <person name="Camacho D."/>
            <person name="Thomas B.C."/>
            <person name="Warren L.A."/>
            <person name="Banfield J.F."/>
        </authorList>
    </citation>
    <scope>NUCLEOTIDE SEQUENCE [LARGE SCALE GENOMIC DNA]</scope>
    <source>
        <strain evidence="15">32-68-21</strain>
    </source>
</reference>
<proteinExistence type="inferred from homology"/>
<dbReference type="PANTHER" id="PTHR30069">
    <property type="entry name" value="TONB-DEPENDENT OUTER MEMBRANE RECEPTOR"/>
    <property type="match status" value="1"/>
</dbReference>
<dbReference type="InterPro" id="IPR000531">
    <property type="entry name" value="Beta-barrel_TonB"/>
</dbReference>
<evidence type="ECO:0000256" key="1">
    <source>
        <dbReference type="ARBA" id="ARBA00004571"/>
    </source>
</evidence>
<keyword evidence="9 10" id="KW-0998">Cell outer membrane</keyword>
<dbReference type="PANTHER" id="PTHR30069:SF53">
    <property type="entry name" value="COLICIN I RECEPTOR-RELATED"/>
    <property type="match status" value="1"/>
</dbReference>
<evidence type="ECO:0000259" key="13">
    <source>
        <dbReference type="Pfam" id="PF00593"/>
    </source>
</evidence>
<keyword evidence="8 10" id="KW-0472">Membrane</keyword>
<feature type="domain" description="TonB-dependent receptor plug" evidence="14">
    <location>
        <begin position="51"/>
        <end position="157"/>
    </location>
</feature>
<name>A0A258HJ14_9CAUL</name>
<evidence type="ECO:0000256" key="7">
    <source>
        <dbReference type="ARBA" id="ARBA00023077"/>
    </source>
</evidence>
<evidence type="ECO:0000256" key="11">
    <source>
        <dbReference type="RuleBase" id="RU003357"/>
    </source>
</evidence>
<keyword evidence="15" id="KW-0675">Receptor</keyword>
<dbReference type="InterPro" id="IPR039426">
    <property type="entry name" value="TonB-dep_rcpt-like"/>
</dbReference>
<evidence type="ECO:0000256" key="4">
    <source>
        <dbReference type="ARBA" id="ARBA00022692"/>
    </source>
</evidence>
<evidence type="ECO:0000256" key="8">
    <source>
        <dbReference type="ARBA" id="ARBA00023136"/>
    </source>
</evidence>
<evidence type="ECO:0000256" key="3">
    <source>
        <dbReference type="ARBA" id="ARBA00022452"/>
    </source>
</evidence>
<dbReference type="Pfam" id="PF00593">
    <property type="entry name" value="TonB_dep_Rec_b-barrel"/>
    <property type="match status" value="1"/>
</dbReference>
<evidence type="ECO:0000313" key="16">
    <source>
        <dbReference type="Proteomes" id="UP000216147"/>
    </source>
</evidence>
<dbReference type="GO" id="GO:0015889">
    <property type="term" value="P:cobalamin transport"/>
    <property type="evidence" value="ECO:0007669"/>
    <property type="project" value="TreeGrafter"/>
</dbReference>
<keyword evidence="3 10" id="KW-1134">Transmembrane beta strand</keyword>
<dbReference type="InterPro" id="IPR036942">
    <property type="entry name" value="Beta-barrel_TonB_sf"/>
</dbReference>
<evidence type="ECO:0000256" key="10">
    <source>
        <dbReference type="PROSITE-ProRule" id="PRU01360"/>
    </source>
</evidence>
<dbReference type="Gene3D" id="2.170.130.10">
    <property type="entry name" value="TonB-dependent receptor, plug domain"/>
    <property type="match status" value="1"/>
</dbReference>
<keyword evidence="7 11" id="KW-0798">TonB box</keyword>
<evidence type="ECO:0000256" key="9">
    <source>
        <dbReference type="ARBA" id="ARBA00023237"/>
    </source>
</evidence>
<dbReference type="EMBL" id="NCEQ01000008">
    <property type="protein sequence ID" value="OYX56303.1"/>
    <property type="molecule type" value="Genomic_DNA"/>
</dbReference>
<evidence type="ECO:0000256" key="12">
    <source>
        <dbReference type="SAM" id="SignalP"/>
    </source>
</evidence>
<feature type="domain" description="TonB-dependent receptor-like beta-barrel" evidence="13">
    <location>
        <begin position="253"/>
        <end position="627"/>
    </location>
</feature>
<dbReference type="CDD" id="cd01347">
    <property type="entry name" value="ligand_gated_channel"/>
    <property type="match status" value="1"/>
</dbReference>
<dbReference type="GO" id="GO:0006811">
    <property type="term" value="P:monoatomic ion transport"/>
    <property type="evidence" value="ECO:0007669"/>
    <property type="project" value="UniProtKB-KW"/>
</dbReference>
<dbReference type="InterPro" id="IPR037066">
    <property type="entry name" value="Plug_dom_sf"/>
</dbReference>
<comment type="caution">
    <text evidence="15">The sequence shown here is derived from an EMBL/GenBank/DDBJ whole genome shotgun (WGS) entry which is preliminary data.</text>
</comment>
<feature type="signal peptide" evidence="12">
    <location>
        <begin position="1"/>
        <end position="23"/>
    </location>
</feature>
<feature type="chain" id="PRO_5012830366" evidence="12">
    <location>
        <begin position="24"/>
        <end position="653"/>
    </location>
</feature>
<keyword evidence="4 10" id="KW-0812">Transmembrane</keyword>
<evidence type="ECO:0000313" key="15">
    <source>
        <dbReference type="EMBL" id="OYX56303.1"/>
    </source>
</evidence>
<evidence type="ECO:0000259" key="14">
    <source>
        <dbReference type="Pfam" id="PF07715"/>
    </source>
</evidence>